<feature type="compositionally biased region" description="Basic and acidic residues" evidence="5">
    <location>
        <begin position="157"/>
        <end position="167"/>
    </location>
</feature>
<comment type="caution">
    <text evidence="8">The sequence shown here is derived from an EMBL/GenBank/DDBJ whole genome shotgun (WGS) entry which is preliminary data.</text>
</comment>
<dbReference type="GO" id="GO:0046872">
    <property type="term" value="F:metal ion binding"/>
    <property type="evidence" value="ECO:0007669"/>
    <property type="project" value="UniProtKB-KW"/>
</dbReference>
<dbReference type="RefSeq" id="WP_184220996.1">
    <property type="nucleotide sequence ID" value="NZ_JACHIP010000006.1"/>
</dbReference>
<name>A0A7W8E598_9BACT</name>
<dbReference type="Pfam" id="PF07635">
    <property type="entry name" value="PSCyt1"/>
    <property type="match status" value="2"/>
</dbReference>
<evidence type="ECO:0000313" key="9">
    <source>
        <dbReference type="Proteomes" id="UP000540989"/>
    </source>
</evidence>
<evidence type="ECO:0000256" key="4">
    <source>
        <dbReference type="PROSITE-ProRule" id="PRU00433"/>
    </source>
</evidence>
<dbReference type="GO" id="GO:0009055">
    <property type="term" value="F:electron transfer activity"/>
    <property type="evidence" value="ECO:0007669"/>
    <property type="project" value="InterPro"/>
</dbReference>
<dbReference type="PANTHER" id="PTHR35889">
    <property type="entry name" value="CYCLOINULO-OLIGOSACCHARIDE FRUCTANOTRANSFERASE-RELATED"/>
    <property type="match status" value="1"/>
</dbReference>
<evidence type="ECO:0000256" key="6">
    <source>
        <dbReference type="SAM" id="SignalP"/>
    </source>
</evidence>
<keyword evidence="6" id="KW-0732">Signal</keyword>
<keyword evidence="2 4" id="KW-0479">Metal-binding</keyword>
<dbReference type="InterPro" id="IPR011429">
    <property type="entry name" value="Cyt_c_Planctomycete-type"/>
</dbReference>
<accession>A0A7W8E598</accession>
<dbReference type="Proteomes" id="UP000540989">
    <property type="component" value="Unassembled WGS sequence"/>
</dbReference>
<organism evidence="8 9">
    <name type="scientific">Granulicella aggregans</name>
    <dbReference type="NCBI Taxonomy" id="474949"/>
    <lineage>
        <taxon>Bacteria</taxon>
        <taxon>Pseudomonadati</taxon>
        <taxon>Acidobacteriota</taxon>
        <taxon>Terriglobia</taxon>
        <taxon>Terriglobales</taxon>
        <taxon>Acidobacteriaceae</taxon>
        <taxon>Granulicella</taxon>
    </lineage>
</organism>
<keyword evidence="3 4" id="KW-0408">Iron</keyword>
<evidence type="ECO:0000256" key="5">
    <source>
        <dbReference type="SAM" id="MobiDB-lite"/>
    </source>
</evidence>
<dbReference type="InterPro" id="IPR009056">
    <property type="entry name" value="Cyt_c-like_dom"/>
</dbReference>
<dbReference type="EMBL" id="JACHIP010000006">
    <property type="protein sequence ID" value="MBB5059447.1"/>
    <property type="molecule type" value="Genomic_DNA"/>
</dbReference>
<proteinExistence type="predicted"/>
<evidence type="ECO:0000256" key="1">
    <source>
        <dbReference type="ARBA" id="ARBA00022617"/>
    </source>
</evidence>
<feature type="chain" id="PRO_5030601301" evidence="6">
    <location>
        <begin position="31"/>
        <end position="1038"/>
    </location>
</feature>
<dbReference type="PROSITE" id="PS51007">
    <property type="entry name" value="CYTC"/>
    <property type="match status" value="2"/>
</dbReference>
<reference evidence="8 9" key="1">
    <citation type="submission" date="2020-08" db="EMBL/GenBank/DDBJ databases">
        <title>Genomic Encyclopedia of Type Strains, Phase IV (KMG-V): Genome sequencing to study the core and pangenomes of soil and plant-associated prokaryotes.</title>
        <authorList>
            <person name="Whitman W."/>
        </authorList>
    </citation>
    <scope>NUCLEOTIDE SEQUENCE [LARGE SCALE GENOMIC DNA]</scope>
    <source>
        <strain evidence="8 9">M8UP14</strain>
    </source>
</reference>
<evidence type="ECO:0000256" key="2">
    <source>
        <dbReference type="ARBA" id="ARBA00022723"/>
    </source>
</evidence>
<sequence>MNLLFRHTRPLRLVLPAVALLLAYTSRSGGGPTVAAASEAPALNPAQAEFFEKSVRPVLSNNCYTCHAANTKSAGALRVDDLQALLKGGRSGPAIVPGDPQNSLLLQRLLTDDEKHRMPKGDDPLQKSDIDNLTTWIKAGAYWPASTDSAEPGKNAKPVDDSKAADSKPKVKLVAKFNPDPPKAQLAYFEKNVKPILASHCYACHAADTKPAGRLRLDTTIGIETGGNSGSSVLPGDPDKSLILVRVLQTDKKHRMPKDSDPLTADEIAKITTWIKNGAALPDETEKLPPLSAKLERTYTKLKAEHWAFKPLSNPTVPNVKDTKWPAQNKRGTASGDIDRFLLAGLETKDLAPVPDADPVTLLRRVTYDLTGLPATPEEVKAFRKDHSEKAYEELVDHLLASQQYGERWGRHWLDVARYAESTGPSRNIPYPHAWRYRDYVIDSVNKDVPYDRFLKEQIAGDLLPEGSPADRDRLLIATGFLAIGVKDVNQRFEARFLMDNVDDQIDTVTRSTMALTVSCARCHDHKFDPIPATDYYALAGIFTSTDDAAGVNSLMGGAGLAYYNAKDLLLLSSATTAPSAQEDKVAKLKADIASTKKQLDAIQGTPDGLVLGPDKKPKQLTLGLKMLELRKELLDLTDPGTRGYGIHGAREGDIADTSVRVRGVEERHGPTVPRGFLTAFQVPGANPVNPKQSGRLELADWIASPQNPLTARVAVNHIWQHLFGQGIVSTVDNFGIKGDVPSNPQLLDYLAAEYIREGWSTKRMIRNIVLTHAYRLGSTYPERYKDIDPANYLIWRHSPRRLEAEEVRDSVLASSGRLQLLPPGAPLPQSPAAKLKMIELADNGKELQEINAGADNSNDRSVYLPALRGITPRALAAFDPVSQTLVTGQRDTTIVPTQALFLLNSSFVRVQSQNLAQKLLADSSKADRQIEEAYLRVLDREPSKQEIVRDRQFLAEYAQTYSKLPTDVPAPPVEVKTSVVKKEDDKDKEVVIDPACQVDQTNVVPVDPVITYRSPQEAALAGLVQTLYASAEFQFLR</sequence>
<dbReference type="Pfam" id="PF07587">
    <property type="entry name" value="PSD1"/>
    <property type="match status" value="1"/>
</dbReference>
<evidence type="ECO:0000256" key="3">
    <source>
        <dbReference type="ARBA" id="ARBA00023004"/>
    </source>
</evidence>
<dbReference type="PANTHER" id="PTHR35889:SF3">
    <property type="entry name" value="F-BOX DOMAIN-CONTAINING PROTEIN"/>
    <property type="match status" value="1"/>
</dbReference>
<gene>
    <name evidence="8" type="ORF">HDF16_004173</name>
</gene>
<evidence type="ECO:0000313" key="8">
    <source>
        <dbReference type="EMBL" id="MBB5059447.1"/>
    </source>
</evidence>
<dbReference type="AlphaFoldDB" id="A0A7W8E598"/>
<feature type="domain" description="Cytochrome c" evidence="7">
    <location>
        <begin position="179"/>
        <end position="279"/>
    </location>
</feature>
<dbReference type="InterPro" id="IPR022655">
    <property type="entry name" value="DUF1553"/>
</dbReference>
<feature type="domain" description="Cytochrome c" evidence="7">
    <location>
        <begin position="42"/>
        <end position="141"/>
    </location>
</feature>
<feature type="region of interest" description="Disordered" evidence="5">
    <location>
        <begin position="146"/>
        <end position="167"/>
    </location>
</feature>
<dbReference type="Pfam" id="PF07583">
    <property type="entry name" value="PSCyt2"/>
    <property type="match status" value="1"/>
</dbReference>
<keyword evidence="9" id="KW-1185">Reference proteome</keyword>
<protein>
    <submittedName>
        <fullName evidence="8">Mono/diheme cytochrome c family protein</fullName>
    </submittedName>
</protein>
<dbReference type="GO" id="GO:0020037">
    <property type="term" value="F:heme binding"/>
    <property type="evidence" value="ECO:0007669"/>
    <property type="project" value="InterPro"/>
</dbReference>
<evidence type="ECO:0000259" key="7">
    <source>
        <dbReference type="PROSITE" id="PS51007"/>
    </source>
</evidence>
<dbReference type="InterPro" id="IPR036909">
    <property type="entry name" value="Cyt_c-like_dom_sf"/>
</dbReference>
<dbReference type="SUPFAM" id="SSF46626">
    <property type="entry name" value="Cytochrome c"/>
    <property type="match status" value="2"/>
</dbReference>
<dbReference type="InterPro" id="IPR011444">
    <property type="entry name" value="DUF1549"/>
</dbReference>
<keyword evidence="1 4" id="KW-0349">Heme</keyword>
<feature type="signal peptide" evidence="6">
    <location>
        <begin position="1"/>
        <end position="30"/>
    </location>
</feature>